<reference evidence="8 9" key="1">
    <citation type="submission" date="2023-01" db="EMBL/GenBank/DDBJ databases">
        <title>Analysis of 21 Apiospora genomes using comparative genomics revels a genus with tremendous synthesis potential of carbohydrate active enzymes and secondary metabolites.</title>
        <authorList>
            <person name="Sorensen T."/>
        </authorList>
    </citation>
    <scope>NUCLEOTIDE SEQUENCE [LARGE SCALE GENOMIC DNA]</scope>
    <source>
        <strain evidence="8 9">CBS 114990</strain>
    </source>
</reference>
<proteinExistence type="inferred from homology"/>
<comment type="subcellular location">
    <subcellularLocation>
        <location evidence="1">Membrane</location>
        <topology evidence="1">Multi-pass membrane protein</topology>
    </subcellularLocation>
</comment>
<dbReference type="InterPro" id="IPR049326">
    <property type="entry name" value="Rhodopsin_dom_fungi"/>
</dbReference>
<feature type="transmembrane region" description="Helical" evidence="6">
    <location>
        <begin position="205"/>
        <end position="225"/>
    </location>
</feature>
<dbReference type="PANTHER" id="PTHR33048:SF158">
    <property type="entry name" value="MEMBRANE PROTEIN PTH11-LIKE, PUTATIVE-RELATED"/>
    <property type="match status" value="1"/>
</dbReference>
<feature type="domain" description="Rhodopsin" evidence="7">
    <location>
        <begin position="93"/>
        <end position="307"/>
    </location>
</feature>
<dbReference type="Pfam" id="PF20684">
    <property type="entry name" value="Fung_rhodopsin"/>
    <property type="match status" value="1"/>
</dbReference>
<evidence type="ECO:0000256" key="5">
    <source>
        <dbReference type="ARBA" id="ARBA00038359"/>
    </source>
</evidence>
<keyword evidence="3 6" id="KW-1133">Transmembrane helix</keyword>
<organism evidence="8 9">
    <name type="scientific">Apiospora hydei</name>
    <dbReference type="NCBI Taxonomy" id="1337664"/>
    <lineage>
        <taxon>Eukaryota</taxon>
        <taxon>Fungi</taxon>
        <taxon>Dikarya</taxon>
        <taxon>Ascomycota</taxon>
        <taxon>Pezizomycotina</taxon>
        <taxon>Sordariomycetes</taxon>
        <taxon>Xylariomycetidae</taxon>
        <taxon>Amphisphaeriales</taxon>
        <taxon>Apiosporaceae</taxon>
        <taxon>Apiospora</taxon>
    </lineage>
</organism>
<dbReference type="Proteomes" id="UP001433268">
    <property type="component" value="Unassembled WGS sequence"/>
</dbReference>
<protein>
    <recommendedName>
        <fullName evidence="7">Rhodopsin domain-containing protein</fullName>
    </recommendedName>
</protein>
<dbReference type="RefSeq" id="XP_066661342.1">
    <property type="nucleotide sequence ID" value="XM_066819154.1"/>
</dbReference>
<dbReference type="GeneID" id="92052214"/>
<feature type="transmembrane region" description="Helical" evidence="6">
    <location>
        <begin position="154"/>
        <end position="177"/>
    </location>
</feature>
<comment type="caution">
    <text evidence="8">The sequence shown here is derived from an EMBL/GenBank/DDBJ whole genome shotgun (WGS) entry which is preliminary data.</text>
</comment>
<feature type="transmembrane region" description="Helical" evidence="6">
    <location>
        <begin position="117"/>
        <end position="142"/>
    </location>
</feature>
<feature type="transmembrane region" description="Helical" evidence="6">
    <location>
        <begin position="237"/>
        <end position="262"/>
    </location>
</feature>
<evidence type="ECO:0000313" key="8">
    <source>
        <dbReference type="EMBL" id="KAK8062743.1"/>
    </source>
</evidence>
<dbReference type="PANTHER" id="PTHR33048">
    <property type="entry name" value="PTH11-LIKE INTEGRAL MEMBRANE PROTEIN (AFU_ORTHOLOGUE AFUA_5G11245)"/>
    <property type="match status" value="1"/>
</dbReference>
<keyword evidence="2 6" id="KW-0812">Transmembrane</keyword>
<accession>A0ABR1UV04</accession>
<dbReference type="InterPro" id="IPR052337">
    <property type="entry name" value="SAT4-like"/>
</dbReference>
<evidence type="ECO:0000256" key="6">
    <source>
        <dbReference type="SAM" id="Phobius"/>
    </source>
</evidence>
<keyword evidence="4 6" id="KW-0472">Membrane</keyword>
<evidence type="ECO:0000256" key="1">
    <source>
        <dbReference type="ARBA" id="ARBA00004141"/>
    </source>
</evidence>
<evidence type="ECO:0000256" key="3">
    <source>
        <dbReference type="ARBA" id="ARBA00022989"/>
    </source>
</evidence>
<gene>
    <name evidence="8" type="ORF">PG997_014840</name>
</gene>
<evidence type="ECO:0000259" key="7">
    <source>
        <dbReference type="Pfam" id="PF20684"/>
    </source>
</evidence>
<dbReference type="EMBL" id="JAQQWN010000010">
    <property type="protein sequence ID" value="KAK8062743.1"/>
    <property type="molecule type" value="Genomic_DNA"/>
</dbReference>
<comment type="similarity">
    <text evidence="5">Belongs to the SAT4 family.</text>
</comment>
<sequence length="409" mass="45061">MSYLDPRQMPPGIDPYMTPAGVVPPGYESNFLDPHRKHGLLDWPSFQPYQLRHGLVCDDYLCIAAGPYHSPEGREFLTTLYSSPVLGFVGLTYFAMLDDTYGRHIWDIPVASVTAKIIKESCSITLVYCAAAALINNSLFLFRRMFSPMPRSKYMIRFGIIFNTISYTVLSLVWLVYSVPHAEDAGWMDLAYTERMGEHTPKINVALGAVSTFTDYFAIAVPLSIVSGLKLSFGKKIGVSAVFATGLFACACSTAGLVYRLQNFHAAIVIKHADPYWLSMPAYGLAVAEVNVGIFCACVPVCFPLFKTVLETLGQTASACKQYVLGPKEPSTQSPDMENGQCTAVSLLPKVSRVNLKTLLSILRSPNDPRTKTSQDGVTVTRDTDIESSSYSDMGSVDMDYHRYLVNGH</sequence>
<evidence type="ECO:0000256" key="2">
    <source>
        <dbReference type="ARBA" id="ARBA00022692"/>
    </source>
</evidence>
<keyword evidence="9" id="KW-1185">Reference proteome</keyword>
<evidence type="ECO:0000256" key="4">
    <source>
        <dbReference type="ARBA" id="ARBA00023136"/>
    </source>
</evidence>
<evidence type="ECO:0000313" key="9">
    <source>
        <dbReference type="Proteomes" id="UP001433268"/>
    </source>
</evidence>
<feature type="transmembrane region" description="Helical" evidence="6">
    <location>
        <begin position="76"/>
        <end position="97"/>
    </location>
</feature>
<name>A0ABR1UV04_9PEZI</name>